<dbReference type="Pfam" id="PF18962">
    <property type="entry name" value="Por_Secre_tail"/>
    <property type="match status" value="1"/>
</dbReference>
<dbReference type="Pfam" id="PF00041">
    <property type="entry name" value="fn3"/>
    <property type="match status" value="1"/>
</dbReference>
<reference evidence="3 4" key="1">
    <citation type="submission" date="2024-06" db="EMBL/GenBank/DDBJ databases">
        <authorList>
            <person name="Kaempfer P."/>
            <person name="Viver T."/>
        </authorList>
    </citation>
    <scope>NUCLEOTIDE SEQUENCE [LARGE SCALE GENOMIC DNA]</scope>
    <source>
        <strain evidence="3 4">ST-75</strain>
    </source>
</reference>
<dbReference type="InterPro" id="IPR026444">
    <property type="entry name" value="Secre_tail"/>
</dbReference>
<dbReference type="EMBL" id="JBELQB010000003">
    <property type="protein sequence ID" value="MFL9836852.1"/>
    <property type="molecule type" value="Genomic_DNA"/>
</dbReference>
<dbReference type="PROSITE" id="PS50853">
    <property type="entry name" value="FN3"/>
    <property type="match status" value="1"/>
</dbReference>
<accession>A0ABW8YAQ7</accession>
<feature type="domain" description="Fibronectin type-III" evidence="2">
    <location>
        <begin position="674"/>
        <end position="762"/>
    </location>
</feature>
<dbReference type="Pfam" id="PF20009">
    <property type="entry name" value="GEVED"/>
    <property type="match status" value="1"/>
</dbReference>
<evidence type="ECO:0000259" key="2">
    <source>
        <dbReference type="PROSITE" id="PS50853"/>
    </source>
</evidence>
<evidence type="ECO:0000256" key="1">
    <source>
        <dbReference type="ARBA" id="ARBA00022729"/>
    </source>
</evidence>
<dbReference type="NCBIfam" id="TIGR04183">
    <property type="entry name" value="Por_Secre_tail"/>
    <property type="match status" value="1"/>
</dbReference>
<dbReference type="Gene3D" id="2.60.40.10">
    <property type="entry name" value="Immunoglobulins"/>
    <property type="match status" value="2"/>
</dbReference>
<dbReference type="InterPro" id="IPR003961">
    <property type="entry name" value="FN3_dom"/>
</dbReference>
<dbReference type="Pfam" id="PF19081">
    <property type="entry name" value="Ig_7"/>
    <property type="match status" value="2"/>
</dbReference>
<dbReference type="InterPro" id="IPR013783">
    <property type="entry name" value="Ig-like_fold"/>
</dbReference>
<comment type="caution">
    <text evidence="3">The sequence shown here is derived from an EMBL/GenBank/DDBJ whole genome shotgun (WGS) entry which is preliminary data.</text>
</comment>
<proteinExistence type="predicted"/>
<protein>
    <submittedName>
        <fullName evidence="3">GEVED domain-containing protein</fullName>
    </submittedName>
</protein>
<dbReference type="CDD" id="cd00063">
    <property type="entry name" value="FN3"/>
    <property type="match status" value="1"/>
</dbReference>
<keyword evidence="4" id="KW-1185">Reference proteome</keyword>
<gene>
    <name evidence="3" type="ORF">ABS768_05035</name>
</gene>
<name>A0ABW8YAQ7_9FLAO</name>
<sequence length="1753" mass="183911">MEKTTLKNFWQRGYKGWIMSAAYLLLMLGATKTFSQADVYSFVQSSGVYTPITGGTVITSATDYSPSLDSYSSSELTLPTAFSFAGTSYSTFYVTSNGQVQLGGSSAPSSFNYRVISSNTGNNVFLAPFSGDLAAGATGTATIRWEQVGDEVVIQWTNFRRYNKSESFNFQARLNTVTGVIKFVYDGTPPYAATTDYQPQLGIKSSTSNYLCLTVATDGDWNAPVQITTGVSSSSIASFNGALGFTSGLTYTFNPPPPCTGVPDGGTANDPAVRYVCAGATPSAISVTGASGLVVPGITYQWQESTDAGANWANATGGTGATTASYTPPAYAGTDIQYRLKVTCTNSTEDAYSTAVTLTPQIAPATQASALVTGNIGFSSMALNWTSGDGGRRMVVVSDTPITDPTDGVGIAAYTANSTFANAGQQIVYDGTGTSVTVSGLTCGSMYYVKVYEYNRCGSDPYNTLINVTTDTNALTVNVPGAAAGLPVANDFTDFTGANLGAVVPGWFEASITTSGGTEPTNANPGGLSSDWTSSTNLGIKTAKINLYTNTRNSWIISPKIALTVNSRLKFKAAISNYNSGGADPDGMQGTDDKVNVLVSTDCGATWTSLYVFEAANTATLTNSLTDFTLPLTDFVGQTIQIGFQGTDGPVDNSPDYDFHITNILVEETPSCDVPVVVAPANVTKNGVSLSWEAPTVGVPTGYEYAVVTTDTAPASGDMTTETSVDVTGLMPSTMYYVYVRTECTDVYSDWSIAQVFTTMCDYPEVLTTEGGTVCGQGEAELSATTELDGVLSWYDAAEGGTMLGQGEMFTTPLVTETTDFYVSAGSPIANTDLTFGAGESTSSSGGSSPYYHGWGGVKTQYILRASDLQAAGLFAGPINSVAFTITSLGTSTFNNFAVSIGTTTQNEATNTHVDGLTQVYTNAAQPLTVGVNTYAFTTPFAWDGTSNIVVQVCYSNVNTGGSSSTVLYDNAGYTGTTYTYADNQTADAICAATTGSVGDSGNTTTSSNRAQMIINGTAICSSPRMAVTATVTDAPDIMLMASESSICEGESTDISVSSDNMNYEYVWMPGNLTGAMQTVSPVETTTYMVTATDTDSGCVEVGEITIVVNPLPIGLSVTPDMADVCQNSVVALAASGGSTIIAEEYCEISMNNPGASGDYLNSFSFANITNNDSGDAADDYTYYSALTANVTGGDTYTVSMQTGSATWSQYLRIWIDYNQDGVYSEDESVFTTTSGVTSSTTVTGDITIPTTAFNGMTRMRVLCSYNIQSQATSSCAWTGFGEYEEYNVNITGATNPVDYIWSPQGGLYSDAAATVPYMGEPAATVYYYASADANYTVTVTSEFGCAVSASTDLTIVVTPAPTAEASQIFCAGATVADLTAEGEMVNWYYSATGGDALAETVMLNDATVYYASQTVNGCESAVRVAVTATVNTTPAPVVDEYVQLVCNAGTIADLMATGTDVQWYADFEGGEPLAPETELEAGIALYFASQTIDGCESLMRTPVAVFVNVVETPMADAQQSFCGSATVADLMADGDDIMWYADETGGEPLAAETELIDGGMYYAAMMYEGCESAVRAAVTVTINTVPDLEGEEMQDVEVMAGNDAVIGDLVVIAAEGAEVNWYASMEDAMNGENPLSSDFVVTSGNTYYAVQTIGDCSSAPFAVTVSITLDARDFETANFNYWPNPVKDVLNVSYSSSITSATVYNLLGQPVMSQQINALQGTINMSGLSDGSYIVIVNTENASKTIRVIKKQ</sequence>
<evidence type="ECO:0000313" key="3">
    <source>
        <dbReference type="EMBL" id="MFL9836852.1"/>
    </source>
</evidence>
<dbReference type="NCBIfam" id="NF038128">
    <property type="entry name" value="choice_anch_J"/>
    <property type="match status" value="1"/>
</dbReference>
<dbReference type="SUPFAM" id="SSF49265">
    <property type="entry name" value="Fibronectin type III"/>
    <property type="match status" value="2"/>
</dbReference>
<evidence type="ECO:0000313" key="4">
    <source>
        <dbReference type="Proteomes" id="UP001629059"/>
    </source>
</evidence>
<dbReference type="RefSeq" id="WP_408073882.1">
    <property type="nucleotide sequence ID" value="NZ_JBELQB010000003.1"/>
</dbReference>
<dbReference type="InterPro" id="IPR044023">
    <property type="entry name" value="Ig_7"/>
</dbReference>
<dbReference type="SMART" id="SM00060">
    <property type="entry name" value="FN3"/>
    <property type="match status" value="2"/>
</dbReference>
<organism evidence="3 4">
    <name type="scientific">Flavobacterium rhizophilum</name>
    <dbReference type="NCBI Taxonomy" id="3163296"/>
    <lineage>
        <taxon>Bacteria</taxon>
        <taxon>Pseudomonadati</taxon>
        <taxon>Bacteroidota</taxon>
        <taxon>Flavobacteriia</taxon>
        <taxon>Flavobacteriales</taxon>
        <taxon>Flavobacteriaceae</taxon>
        <taxon>Flavobacterium</taxon>
    </lineage>
</organism>
<keyword evidence="1" id="KW-0732">Signal</keyword>
<dbReference type="InterPro" id="IPR036116">
    <property type="entry name" value="FN3_sf"/>
</dbReference>
<dbReference type="InterPro" id="IPR045474">
    <property type="entry name" value="GEVED"/>
</dbReference>
<dbReference type="Proteomes" id="UP001629059">
    <property type="component" value="Unassembled WGS sequence"/>
</dbReference>